<dbReference type="Pfam" id="PF13191">
    <property type="entry name" value="AAA_16"/>
    <property type="match status" value="1"/>
</dbReference>
<dbReference type="PRINTS" id="PR00038">
    <property type="entry name" value="HTHLUXR"/>
</dbReference>
<dbReference type="InterPro" id="IPR016032">
    <property type="entry name" value="Sig_transdc_resp-reg_C-effctor"/>
</dbReference>
<dbReference type="SUPFAM" id="SSF48452">
    <property type="entry name" value="TPR-like"/>
    <property type="match status" value="2"/>
</dbReference>
<dbReference type="Gene3D" id="1.10.10.10">
    <property type="entry name" value="Winged helix-like DNA-binding domain superfamily/Winged helix DNA-binding domain"/>
    <property type="match status" value="1"/>
</dbReference>
<dbReference type="Gene3D" id="3.40.50.300">
    <property type="entry name" value="P-loop containing nucleotide triphosphate hydrolases"/>
    <property type="match status" value="1"/>
</dbReference>
<dbReference type="Proteomes" id="UP001501771">
    <property type="component" value="Unassembled WGS sequence"/>
</dbReference>
<keyword evidence="1" id="KW-0677">Repeat</keyword>
<dbReference type="PROSITE" id="PS50293">
    <property type="entry name" value="TPR_REGION"/>
    <property type="match status" value="1"/>
</dbReference>
<comment type="caution">
    <text evidence="8">The sequence shown here is derived from an EMBL/GenBank/DDBJ whole genome shotgun (WGS) entry which is preliminary data.</text>
</comment>
<evidence type="ECO:0000256" key="4">
    <source>
        <dbReference type="ARBA" id="ARBA00022840"/>
    </source>
</evidence>
<dbReference type="Pfam" id="PF00196">
    <property type="entry name" value="GerE"/>
    <property type="match status" value="1"/>
</dbReference>
<dbReference type="InterPro" id="IPR019734">
    <property type="entry name" value="TPR_rpt"/>
</dbReference>
<dbReference type="InterPro" id="IPR011990">
    <property type="entry name" value="TPR-like_helical_dom_sf"/>
</dbReference>
<gene>
    <name evidence="8" type="ORF">GCM10009844_35650</name>
</gene>
<evidence type="ECO:0000256" key="3">
    <source>
        <dbReference type="ARBA" id="ARBA00022803"/>
    </source>
</evidence>
<dbReference type="SUPFAM" id="SSF46894">
    <property type="entry name" value="C-terminal effector domain of the bipartite response regulators"/>
    <property type="match status" value="1"/>
</dbReference>
<dbReference type="Gene3D" id="1.25.40.10">
    <property type="entry name" value="Tetratricopeptide repeat domain"/>
    <property type="match status" value="2"/>
</dbReference>
<dbReference type="RefSeq" id="WP_344155435.1">
    <property type="nucleotide sequence ID" value="NZ_BAAAQR010000012.1"/>
</dbReference>
<accession>A0ABP5LR80</accession>
<keyword evidence="2" id="KW-0547">Nucleotide-binding</keyword>
<dbReference type="EMBL" id="BAAAQR010000012">
    <property type="protein sequence ID" value="GAA2152372.1"/>
    <property type="molecule type" value="Genomic_DNA"/>
</dbReference>
<dbReference type="Pfam" id="PF07719">
    <property type="entry name" value="TPR_2"/>
    <property type="match status" value="1"/>
</dbReference>
<protein>
    <submittedName>
        <fullName evidence="8">AAA family ATPase</fullName>
    </submittedName>
</protein>
<dbReference type="CDD" id="cd06170">
    <property type="entry name" value="LuxR_C_like"/>
    <property type="match status" value="1"/>
</dbReference>
<evidence type="ECO:0000259" key="7">
    <source>
        <dbReference type="PROSITE" id="PS50043"/>
    </source>
</evidence>
<dbReference type="SUPFAM" id="SSF52540">
    <property type="entry name" value="P-loop containing nucleoside triphosphate hydrolases"/>
    <property type="match status" value="1"/>
</dbReference>
<feature type="region of interest" description="Disordered" evidence="6">
    <location>
        <begin position="856"/>
        <end position="876"/>
    </location>
</feature>
<keyword evidence="3 5" id="KW-0802">TPR repeat</keyword>
<feature type="domain" description="HTH luxR-type" evidence="7">
    <location>
        <begin position="868"/>
        <end position="933"/>
    </location>
</feature>
<evidence type="ECO:0000256" key="1">
    <source>
        <dbReference type="ARBA" id="ARBA00022737"/>
    </source>
</evidence>
<evidence type="ECO:0000256" key="5">
    <source>
        <dbReference type="PROSITE-ProRule" id="PRU00339"/>
    </source>
</evidence>
<evidence type="ECO:0000256" key="2">
    <source>
        <dbReference type="ARBA" id="ARBA00022741"/>
    </source>
</evidence>
<feature type="repeat" description="TPR" evidence="5">
    <location>
        <begin position="462"/>
        <end position="495"/>
    </location>
</feature>
<evidence type="ECO:0000313" key="9">
    <source>
        <dbReference type="Proteomes" id="UP001501771"/>
    </source>
</evidence>
<dbReference type="PANTHER" id="PTHR16305:SF35">
    <property type="entry name" value="TRANSCRIPTIONAL ACTIVATOR DOMAIN"/>
    <property type="match status" value="1"/>
</dbReference>
<dbReference type="SMART" id="SM00421">
    <property type="entry name" value="HTH_LUXR"/>
    <property type="match status" value="1"/>
</dbReference>
<dbReference type="InterPro" id="IPR013105">
    <property type="entry name" value="TPR_2"/>
</dbReference>
<dbReference type="InterPro" id="IPR036388">
    <property type="entry name" value="WH-like_DNA-bd_sf"/>
</dbReference>
<dbReference type="PROSITE" id="PS50005">
    <property type="entry name" value="TPR"/>
    <property type="match status" value="1"/>
</dbReference>
<dbReference type="PROSITE" id="PS50043">
    <property type="entry name" value="HTH_LUXR_2"/>
    <property type="match status" value="1"/>
</dbReference>
<dbReference type="InterPro" id="IPR000792">
    <property type="entry name" value="Tscrpt_reg_LuxR_C"/>
</dbReference>
<evidence type="ECO:0000313" key="8">
    <source>
        <dbReference type="EMBL" id="GAA2152372.1"/>
    </source>
</evidence>
<organism evidence="8 9">
    <name type="scientific">Nocardioides koreensis</name>
    <dbReference type="NCBI Taxonomy" id="433651"/>
    <lineage>
        <taxon>Bacteria</taxon>
        <taxon>Bacillati</taxon>
        <taxon>Actinomycetota</taxon>
        <taxon>Actinomycetes</taxon>
        <taxon>Propionibacteriales</taxon>
        <taxon>Nocardioidaceae</taxon>
        <taxon>Nocardioides</taxon>
    </lineage>
</organism>
<reference evidence="9" key="1">
    <citation type="journal article" date="2019" name="Int. J. Syst. Evol. Microbiol.">
        <title>The Global Catalogue of Microorganisms (GCM) 10K type strain sequencing project: providing services to taxonomists for standard genome sequencing and annotation.</title>
        <authorList>
            <consortium name="The Broad Institute Genomics Platform"/>
            <consortium name="The Broad Institute Genome Sequencing Center for Infectious Disease"/>
            <person name="Wu L."/>
            <person name="Ma J."/>
        </authorList>
    </citation>
    <scope>NUCLEOTIDE SEQUENCE [LARGE SCALE GENOMIC DNA]</scope>
    <source>
        <strain evidence="9">JCM 16022</strain>
    </source>
</reference>
<keyword evidence="4" id="KW-0067">ATP-binding</keyword>
<dbReference type="SMART" id="SM00028">
    <property type="entry name" value="TPR"/>
    <property type="match status" value="3"/>
</dbReference>
<dbReference type="InterPro" id="IPR041664">
    <property type="entry name" value="AAA_16"/>
</dbReference>
<name>A0ABP5LR80_9ACTN</name>
<proteinExistence type="predicted"/>
<keyword evidence="9" id="KW-1185">Reference proteome</keyword>
<sequence length="933" mass="98167">MIGLVERATELHQVMALLEGAREGTGGLLVLEGAAGIGKTTILREAAAIADQEGIAVARATGHPIEATLSFGLVRQLLEPALARVTPRERAALAAGPARAAVALLDGAPAAGTDELELVHAAYRLVAELVGAGGGDPWLVVVDDLHWGDRSSVTFLLYLAQRLVDLPVALLATVRTGEPTEVADLLGRLLVEVGQGGTTLGPLSAQACGQLVRRRFPEAADSFCAECARVTGGNPLLLNELLQAVATSGAATDEPAAERLHEISSVSLQRSTGLRLSGVGVAGRAVAEAVAVLEPGAPLRRVAALAGLPTEDAASAADALVRAGVLASSDPPAFAHPLIQSTVRSAIPDAERGTRHRRAAALAHGDGAGPEQVAAHLIWSTRAGDAWAVGTLRAAADSARSRGAAESACRYLERALEEPPAQAERAHVLAELAEAELLTGRLSALERLDQASRAAVDPETESAVLIRIGDVLFQSGKYDEAAEVFDRALQQQRGGDAELHSRLRVCRLAMETLRPGGKVGPDLVDVPDEQLEGGRFLQAHLALASVMGVTDHEQTRRLARGALADGAMLREQGIGLDLMVSLGCLIWSDLFDECDEEVARGLAVADRQASHLGRANLLFGRAWARYWSGRLEESVDDSLAAIEPWRGGWNGQIHFARFWCAVALVELDRLDEAQAVVDEPDSPGHGADAVGVATIEVARGRVATARGDHRAAREHLVKAVAASASLPFLVNPTVLPWRSEAALAHHAVGEVEEALALAADEVRLARAYGARRPIGVALRAQALVVGGEAGLDLLREAVEALAASPARLEETRARIDLGAALRRAGRRSEAREVLREGLDAATRLGAVRLRDRARAEMTAAGGRPRRAALSGPESLTPSEQRVCELAAAGRSNPQIAAELFLSRRTVEFHLRGAFRKLGIGSRDELAAALRDGS</sequence>
<dbReference type="PANTHER" id="PTHR16305">
    <property type="entry name" value="TESTICULAR SOLUBLE ADENYLYL CYCLASE"/>
    <property type="match status" value="1"/>
</dbReference>
<dbReference type="InterPro" id="IPR027417">
    <property type="entry name" value="P-loop_NTPase"/>
</dbReference>
<evidence type="ECO:0000256" key="6">
    <source>
        <dbReference type="SAM" id="MobiDB-lite"/>
    </source>
</evidence>